<dbReference type="InterPro" id="IPR058163">
    <property type="entry name" value="LysR-type_TF_proteobact-type"/>
</dbReference>
<dbReference type="Gene3D" id="1.10.10.10">
    <property type="entry name" value="Winged helix-like DNA-binding domain superfamily/Winged helix DNA-binding domain"/>
    <property type="match status" value="1"/>
</dbReference>
<sequence>MRTLVRIVDAGSLSAAARQLNTTQPTISRRLKTLEQNLGIKLLNRSTHQLRLTEVGERYYRGARELLEHWDKFDSEVTGTVREPEGTLRVIVPHAFGQDVLVEPLTEFMCRYPHLNVEWLLHDDRAMSDFIADGIDCAIQIGEITNTNMVAIKIAEVPRIIAAAPQVIKKAGKLNHPSQLENQPWLSLQTYYRQQLELRNNKNQSQVNLNITPRFYTDSLYALRSAAVKGLGFCAGSQWLLEQDIKAGRLQRVLNSWCVDALPMYILYPYARFYPAKLRLFVDEMRKKTPSIMQQITGRG</sequence>
<evidence type="ECO:0000256" key="4">
    <source>
        <dbReference type="ARBA" id="ARBA00023163"/>
    </source>
</evidence>
<keyword evidence="2" id="KW-0805">Transcription regulation</keyword>
<reference evidence="6" key="2">
    <citation type="submission" date="2020-08" db="EMBL/GenBank/DDBJ databases">
        <authorList>
            <person name="Lai Q."/>
        </authorList>
    </citation>
    <scope>NUCLEOTIDE SEQUENCE</scope>
    <source>
        <strain evidence="6">S27-2</strain>
    </source>
</reference>
<accession>A0A8J6IUF2</accession>
<keyword evidence="3" id="KW-0238">DNA-binding</keyword>
<dbReference type="AlphaFoldDB" id="A0A8J6IUF2"/>
<dbReference type="PANTHER" id="PTHR30537:SF5">
    <property type="entry name" value="HTH-TYPE TRANSCRIPTIONAL ACTIVATOR TTDR-RELATED"/>
    <property type="match status" value="1"/>
</dbReference>
<evidence type="ECO:0000256" key="1">
    <source>
        <dbReference type="ARBA" id="ARBA00009437"/>
    </source>
</evidence>
<evidence type="ECO:0000313" key="6">
    <source>
        <dbReference type="EMBL" id="MBC3765821.1"/>
    </source>
</evidence>
<dbReference type="InterPro" id="IPR036390">
    <property type="entry name" value="WH_DNA-bd_sf"/>
</dbReference>
<dbReference type="PRINTS" id="PR00039">
    <property type="entry name" value="HTHLYSR"/>
</dbReference>
<dbReference type="GO" id="GO:0006351">
    <property type="term" value="P:DNA-templated transcription"/>
    <property type="evidence" value="ECO:0007669"/>
    <property type="project" value="TreeGrafter"/>
</dbReference>
<dbReference type="FunFam" id="1.10.10.10:FF:000001">
    <property type="entry name" value="LysR family transcriptional regulator"/>
    <property type="match status" value="1"/>
</dbReference>
<dbReference type="Pfam" id="PF03466">
    <property type="entry name" value="LysR_substrate"/>
    <property type="match status" value="1"/>
</dbReference>
<evidence type="ECO:0000259" key="5">
    <source>
        <dbReference type="PROSITE" id="PS50931"/>
    </source>
</evidence>
<proteinExistence type="inferred from homology"/>
<dbReference type="InterPro" id="IPR000847">
    <property type="entry name" value="LysR_HTH_N"/>
</dbReference>
<keyword evidence="7" id="KW-1185">Reference proteome</keyword>
<comment type="similarity">
    <text evidence="1">Belongs to the LysR transcriptional regulatory family.</text>
</comment>
<dbReference type="GO" id="GO:0003700">
    <property type="term" value="F:DNA-binding transcription factor activity"/>
    <property type="evidence" value="ECO:0007669"/>
    <property type="project" value="InterPro"/>
</dbReference>
<dbReference type="Gene3D" id="3.40.190.290">
    <property type="match status" value="1"/>
</dbReference>
<gene>
    <name evidence="6" type="ORF">H8B19_08025</name>
</gene>
<feature type="domain" description="HTH lysR-type" evidence="5">
    <location>
        <begin position="1"/>
        <end position="53"/>
    </location>
</feature>
<dbReference type="InterPro" id="IPR005119">
    <property type="entry name" value="LysR_subst-bd"/>
</dbReference>
<protein>
    <submittedName>
        <fullName evidence="6">LysR family transcriptional regulator</fullName>
    </submittedName>
</protein>
<dbReference type="InterPro" id="IPR036388">
    <property type="entry name" value="WH-like_DNA-bd_sf"/>
</dbReference>
<keyword evidence="4" id="KW-0804">Transcription</keyword>
<evidence type="ECO:0000313" key="7">
    <source>
        <dbReference type="Proteomes" id="UP000601768"/>
    </source>
</evidence>
<dbReference type="PANTHER" id="PTHR30537">
    <property type="entry name" value="HTH-TYPE TRANSCRIPTIONAL REGULATOR"/>
    <property type="match status" value="1"/>
</dbReference>
<dbReference type="EMBL" id="JACNEP010000005">
    <property type="protein sequence ID" value="MBC3765821.1"/>
    <property type="molecule type" value="Genomic_DNA"/>
</dbReference>
<reference evidence="6" key="1">
    <citation type="journal article" date="2018" name="Int. J. Syst. Evol. Microbiol.">
        <title>Neptunicella marina gen. nov., sp. nov., isolated from surface seawater.</title>
        <authorList>
            <person name="Liu X."/>
            <person name="Lai Q."/>
            <person name="Du Y."/>
            <person name="Zhang X."/>
            <person name="Liu Z."/>
            <person name="Sun F."/>
            <person name="Shao Z."/>
        </authorList>
    </citation>
    <scope>NUCLEOTIDE SEQUENCE</scope>
    <source>
        <strain evidence="6">S27-2</strain>
    </source>
</reference>
<dbReference type="SUPFAM" id="SSF53850">
    <property type="entry name" value="Periplasmic binding protein-like II"/>
    <property type="match status" value="1"/>
</dbReference>
<evidence type="ECO:0000256" key="3">
    <source>
        <dbReference type="ARBA" id="ARBA00023125"/>
    </source>
</evidence>
<dbReference type="GO" id="GO:0043565">
    <property type="term" value="F:sequence-specific DNA binding"/>
    <property type="evidence" value="ECO:0007669"/>
    <property type="project" value="TreeGrafter"/>
</dbReference>
<comment type="caution">
    <text evidence="6">The sequence shown here is derived from an EMBL/GenBank/DDBJ whole genome shotgun (WGS) entry which is preliminary data.</text>
</comment>
<dbReference type="CDD" id="cd08422">
    <property type="entry name" value="PBP2_CrgA_like"/>
    <property type="match status" value="1"/>
</dbReference>
<evidence type="ECO:0000256" key="2">
    <source>
        <dbReference type="ARBA" id="ARBA00023015"/>
    </source>
</evidence>
<dbReference type="SUPFAM" id="SSF46785">
    <property type="entry name" value="Winged helix' DNA-binding domain"/>
    <property type="match status" value="1"/>
</dbReference>
<dbReference type="Pfam" id="PF00126">
    <property type="entry name" value="HTH_1"/>
    <property type="match status" value="1"/>
</dbReference>
<organism evidence="6 7">
    <name type="scientific">Neptunicella marina</name>
    <dbReference type="NCBI Taxonomy" id="2125989"/>
    <lineage>
        <taxon>Bacteria</taxon>
        <taxon>Pseudomonadati</taxon>
        <taxon>Pseudomonadota</taxon>
        <taxon>Gammaproteobacteria</taxon>
        <taxon>Alteromonadales</taxon>
        <taxon>Alteromonadaceae</taxon>
        <taxon>Neptunicella</taxon>
    </lineage>
</organism>
<dbReference type="PROSITE" id="PS50931">
    <property type="entry name" value="HTH_LYSR"/>
    <property type="match status" value="1"/>
</dbReference>
<name>A0A8J6IUF2_9ALTE</name>
<dbReference type="Proteomes" id="UP000601768">
    <property type="component" value="Unassembled WGS sequence"/>
</dbReference>